<evidence type="ECO:0000313" key="2">
    <source>
        <dbReference type="Proteomes" id="UP000281553"/>
    </source>
</evidence>
<reference evidence="1 2" key="1">
    <citation type="submission" date="2018-11" db="EMBL/GenBank/DDBJ databases">
        <authorList>
            <consortium name="Pathogen Informatics"/>
        </authorList>
    </citation>
    <scope>NUCLEOTIDE SEQUENCE [LARGE SCALE GENOMIC DNA]</scope>
</reference>
<evidence type="ECO:0000313" key="1">
    <source>
        <dbReference type="EMBL" id="VDN18188.1"/>
    </source>
</evidence>
<accession>A0A3P7M7B3</accession>
<sequence length="51" mass="5392">MPSISADQSRSPSSSASSVCKDSQFFDWQWVPAVPLIAHEGGVGVGVIPIY</sequence>
<dbReference type="AlphaFoldDB" id="A0A3P7M7B3"/>
<dbReference type="Proteomes" id="UP000281553">
    <property type="component" value="Unassembled WGS sequence"/>
</dbReference>
<dbReference type="EMBL" id="UYRU01068946">
    <property type="protein sequence ID" value="VDN18188.1"/>
    <property type="molecule type" value="Genomic_DNA"/>
</dbReference>
<proteinExistence type="predicted"/>
<gene>
    <name evidence="1" type="ORF">DILT_LOCUS13113</name>
</gene>
<protein>
    <submittedName>
        <fullName evidence="1">Uncharacterized protein</fullName>
    </submittedName>
</protein>
<organism evidence="1 2">
    <name type="scientific">Dibothriocephalus latus</name>
    <name type="common">Fish tapeworm</name>
    <name type="synonym">Diphyllobothrium latum</name>
    <dbReference type="NCBI Taxonomy" id="60516"/>
    <lineage>
        <taxon>Eukaryota</taxon>
        <taxon>Metazoa</taxon>
        <taxon>Spiralia</taxon>
        <taxon>Lophotrochozoa</taxon>
        <taxon>Platyhelminthes</taxon>
        <taxon>Cestoda</taxon>
        <taxon>Eucestoda</taxon>
        <taxon>Diphyllobothriidea</taxon>
        <taxon>Diphyllobothriidae</taxon>
        <taxon>Dibothriocephalus</taxon>
    </lineage>
</organism>
<keyword evidence="2" id="KW-1185">Reference proteome</keyword>
<name>A0A3P7M7B3_DIBLA</name>